<reference evidence="9 10" key="1">
    <citation type="submission" date="2018-06" db="EMBL/GenBank/DDBJ databases">
        <authorList>
            <consortium name="Pathogen Informatics"/>
            <person name="Doyle S."/>
        </authorList>
    </citation>
    <scope>NUCLEOTIDE SEQUENCE [LARGE SCALE GENOMIC DNA]</scope>
    <source>
        <strain evidence="9 10">NCTC13465</strain>
    </source>
</reference>
<dbReference type="InterPro" id="IPR008407">
    <property type="entry name" value="Brnchd-chn_aa_trnsp_AzlD"/>
</dbReference>
<dbReference type="PANTHER" id="PTHR34979:SF1">
    <property type="entry name" value="INNER MEMBRANE PROTEIN YGAZ"/>
    <property type="match status" value="1"/>
</dbReference>
<dbReference type="GO" id="GO:0005886">
    <property type="term" value="C:plasma membrane"/>
    <property type="evidence" value="ECO:0007669"/>
    <property type="project" value="UniProtKB-SubCell"/>
</dbReference>
<keyword evidence="6 8" id="KW-1133">Transmembrane helix</keyword>
<evidence type="ECO:0000313" key="10">
    <source>
        <dbReference type="Proteomes" id="UP000251721"/>
    </source>
</evidence>
<comment type="similarity">
    <text evidence="2">Belongs to the AzlC family.</text>
</comment>
<keyword evidence="4" id="KW-1003">Cell membrane</keyword>
<evidence type="ECO:0000256" key="4">
    <source>
        <dbReference type="ARBA" id="ARBA00022475"/>
    </source>
</evidence>
<sequence>MSYGSLAVAYGFPLWVPLLLSVSVLAGASEFMFIGIVASGGSPLAAAAAGLLVNARHIPFGVTVRELVGRRALSFIGCHIMNDESVVFGLSQPTPAQRKAAYWLCGAGVALIWPLGTLTGAAVGKLLPAPETIGLDAVFPAILLALVIPAFKKPHYADPRRQRRRAGACRRTVCAHRAASAAFAVRFTVEEKIMGNMTLFIAGIAILSLGTYLMRLGGAKLGNRLAFSERSQALLSDAATVLLFSVALATTFYEGAHFAGMARVLGVAFAVFLAWRKVPLIGVIIAAAVVTALLRLAGMP</sequence>
<feature type="transmembrane region" description="Helical" evidence="8">
    <location>
        <begin position="280"/>
        <end position="298"/>
    </location>
</feature>
<dbReference type="AlphaFoldDB" id="A0A2X3GFV8"/>
<feature type="transmembrane region" description="Helical" evidence="8">
    <location>
        <begin position="195"/>
        <end position="214"/>
    </location>
</feature>
<feature type="transmembrane region" description="Helical" evidence="8">
    <location>
        <begin position="133"/>
        <end position="151"/>
    </location>
</feature>
<evidence type="ECO:0000256" key="5">
    <source>
        <dbReference type="ARBA" id="ARBA00022692"/>
    </source>
</evidence>
<feature type="transmembrane region" description="Helical" evidence="8">
    <location>
        <begin position="234"/>
        <end position="252"/>
    </location>
</feature>
<feature type="transmembrane region" description="Helical" evidence="8">
    <location>
        <begin position="7"/>
        <end position="26"/>
    </location>
</feature>
<dbReference type="GO" id="GO:1903785">
    <property type="term" value="P:L-valine transmembrane transport"/>
    <property type="evidence" value="ECO:0007669"/>
    <property type="project" value="TreeGrafter"/>
</dbReference>
<evidence type="ECO:0000256" key="6">
    <source>
        <dbReference type="ARBA" id="ARBA00022989"/>
    </source>
</evidence>
<dbReference type="PANTHER" id="PTHR34979">
    <property type="entry name" value="INNER MEMBRANE PROTEIN YGAZ"/>
    <property type="match status" value="1"/>
</dbReference>
<dbReference type="InterPro" id="IPR011606">
    <property type="entry name" value="Brnchd-chn_aa_trnsp_permease"/>
</dbReference>
<dbReference type="Pfam" id="PF03591">
    <property type="entry name" value="AzlC"/>
    <property type="match status" value="1"/>
</dbReference>
<keyword evidence="3" id="KW-0813">Transport</keyword>
<organism evidence="9 10">
    <name type="scientific">Klebsiella pneumoniae</name>
    <dbReference type="NCBI Taxonomy" id="573"/>
    <lineage>
        <taxon>Bacteria</taxon>
        <taxon>Pseudomonadati</taxon>
        <taxon>Pseudomonadota</taxon>
        <taxon>Gammaproteobacteria</taxon>
        <taxon>Enterobacterales</taxon>
        <taxon>Enterobacteriaceae</taxon>
        <taxon>Klebsiella/Raoultella group</taxon>
        <taxon>Klebsiella</taxon>
        <taxon>Klebsiella pneumoniae complex</taxon>
    </lineage>
</organism>
<keyword evidence="7 8" id="KW-0472">Membrane</keyword>
<evidence type="ECO:0000256" key="8">
    <source>
        <dbReference type="SAM" id="Phobius"/>
    </source>
</evidence>
<feature type="transmembrane region" description="Helical" evidence="8">
    <location>
        <begin position="32"/>
        <end position="53"/>
    </location>
</feature>
<evidence type="ECO:0000313" key="9">
    <source>
        <dbReference type="EMBL" id="SQC57555.1"/>
    </source>
</evidence>
<dbReference type="Pfam" id="PF05437">
    <property type="entry name" value="AzlD"/>
    <property type="match status" value="1"/>
</dbReference>
<dbReference type="Proteomes" id="UP000251721">
    <property type="component" value="Unassembled WGS sequence"/>
</dbReference>
<protein>
    <submittedName>
        <fullName evidence="9">AzlC family protein</fullName>
    </submittedName>
</protein>
<keyword evidence="5 8" id="KW-0812">Transmembrane</keyword>
<gene>
    <name evidence="9" type="ORF">NCTC13465_05492</name>
</gene>
<evidence type="ECO:0000256" key="1">
    <source>
        <dbReference type="ARBA" id="ARBA00004651"/>
    </source>
</evidence>
<evidence type="ECO:0000256" key="3">
    <source>
        <dbReference type="ARBA" id="ARBA00022448"/>
    </source>
</evidence>
<feature type="transmembrane region" description="Helical" evidence="8">
    <location>
        <begin position="100"/>
        <end position="121"/>
    </location>
</feature>
<dbReference type="EMBL" id="UAWQ01000020">
    <property type="protein sequence ID" value="SQC57555.1"/>
    <property type="molecule type" value="Genomic_DNA"/>
</dbReference>
<evidence type="ECO:0000256" key="7">
    <source>
        <dbReference type="ARBA" id="ARBA00023136"/>
    </source>
</evidence>
<comment type="subcellular location">
    <subcellularLocation>
        <location evidence="1">Cell membrane</location>
        <topology evidence="1">Multi-pass membrane protein</topology>
    </subcellularLocation>
</comment>
<accession>A0A2X3GFV8</accession>
<proteinExistence type="inferred from homology"/>
<name>A0A2X3GFV8_KLEPN</name>
<evidence type="ECO:0000256" key="2">
    <source>
        <dbReference type="ARBA" id="ARBA00010735"/>
    </source>
</evidence>